<proteinExistence type="predicted"/>
<dbReference type="RefSeq" id="WP_264369243.1">
    <property type="nucleotide sequence ID" value="NZ_JAPCIO010000006.1"/>
</dbReference>
<keyword evidence="1" id="KW-0732">Signal</keyword>
<dbReference type="EMBL" id="JAPCIO010000006">
    <property type="protein sequence ID" value="MCW1148505.1"/>
    <property type="molecule type" value="Genomic_DNA"/>
</dbReference>
<feature type="signal peptide" evidence="1">
    <location>
        <begin position="1"/>
        <end position="20"/>
    </location>
</feature>
<comment type="caution">
    <text evidence="3">The sequence shown here is derived from an EMBL/GenBank/DDBJ whole genome shotgun (WGS) entry which is preliminary data.</text>
</comment>
<gene>
    <name evidence="3" type="ORF">OJ995_09760</name>
</gene>
<dbReference type="Proteomes" id="UP001165677">
    <property type="component" value="Unassembled WGS sequence"/>
</dbReference>
<sequence length="154" mass="16830">MKKTFFISALAISLLLPSCASIVSGSQQKIEFNSTPAGAIVWVDGANLGVTPVTTKLERIKKNQKVKIELQGYKPYEMTLTRKTNGWVWGNIVFGGIIGLIIDASSGAMYRLTPEQVNAQLANGVVMNKKNDTYIGVVLVADENWEKIGNIELK</sequence>
<protein>
    <submittedName>
        <fullName evidence="3">PEGA domain-containing protein</fullName>
    </submittedName>
</protein>
<keyword evidence="4" id="KW-1185">Reference proteome</keyword>
<feature type="domain" description="PEGA" evidence="2">
    <location>
        <begin position="33"/>
        <end position="89"/>
    </location>
</feature>
<reference evidence="3" key="1">
    <citation type="submission" date="2022-10" db="EMBL/GenBank/DDBJ databases">
        <title>Flavobacterium sp. nov., a bacterium isolated from lake sediment.</title>
        <authorList>
            <person name="Qu J.-H."/>
        </authorList>
    </citation>
    <scope>NUCLEOTIDE SEQUENCE</scope>
    <source>
        <strain evidence="3">TH16-21</strain>
    </source>
</reference>
<organism evidence="3 4">
    <name type="scientific">Flavobacterium lacisediminis</name>
    <dbReference type="NCBI Taxonomy" id="2989705"/>
    <lineage>
        <taxon>Bacteria</taxon>
        <taxon>Pseudomonadati</taxon>
        <taxon>Bacteroidota</taxon>
        <taxon>Flavobacteriia</taxon>
        <taxon>Flavobacteriales</taxon>
        <taxon>Flavobacteriaceae</taxon>
        <taxon>Flavobacterium</taxon>
    </lineage>
</organism>
<evidence type="ECO:0000259" key="2">
    <source>
        <dbReference type="Pfam" id="PF08308"/>
    </source>
</evidence>
<evidence type="ECO:0000313" key="3">
    <source>
        <dbReference type="EMBL" id="MCW1148505.1"/>
    </source>
</evidence>
<evidence type="ECO:0000256" key="1">
    <source>
        <dbReference type="SAM" id="SignalP"/>
    </source>
</evidence>
<feature type="chain" id="PRO_5045603166" evidence="1">
    <location>
        <begin position="21"/>
        <end position="154"/>
    </location>
</feature>
<evidence type="ECO:0000313" key="4">
    <source>
        <dbReference type="Proteomes" id="UP001165677"/>
    </source>
</evidence>
<dbReference type="InterPro" id="IPR013229">
    <property type="entry name" value="PEGA"/>
</dbReference>
<dbReference type="Pfam" id="PF08308">
    <property type="entry name" value="PEGA"/>
    <property type="match status" value="1"/>
</dbReference>
<accession>A0ABT3EK53</accession>
<name>A0ABT3EK53_9FLAO</name>